<feature type="region of interest" description="Disordered" evidence="4">
    <location>
        <begin position="244"/>
        <end position="296"/>
    </location>
</feature>
<gene>
    <name evidence="7" type="ORF">DW2_15535</name>
</gene>
<dbReference type="InterPro" id="IPR014710">
    <property type="entry name" value="RmlC-like_jellyroll"/>
</dbReference>
<dbReference type="InterPro" id="IPR018490">
    <property type="entry name" value="cNMP-bd_dom_sf"/>
</dbReference>
<reference evidence="7 8" key="2">
    <citation type="journal article" date="2015" name="Antonie Van Leeuwenhoek">
        <title>Thioclava indica sp. nov., isolated from surface seawater of the Indian Ocean.</title>
        <authorList>
            <person name="Liu Y."/>
            <person name="Lai Q."/>
            <person name="Du J."/>
            <person name="Xu H."/>
            <person name="Jiang L."/>
            <person name="Shao Z."/>
        </authorList>
    </citation>
    <scope>NUCLEOTIDE SEQUENCE [LARGE SCALE GENOMIC DNA]</scope>
    <source>
        <strain evidence="7 8">13D2W-2</strain>
    </source>
</reference>
<evidence type="ECO:0000313" key="7">
    <source>
        <dbReference type="EMBL" id="KFE33891.1"/>
    </source>
</evidence>
<feature type="domain" description="HTH crp-type" evidence="6">
    <location>
        <begin position="156"/>
        <end position="228"/>
    </location>
</feature>
<dbReference type="PANTHER" id="PTHR24567:SF28">
    <property type="entry name" value="LISTERIOLYSIN REGULATORY PROTEIN"/>
    <property type="match status" value="1"/>
</dbReference>
<dbReference type="STRING" id="1317124.DW2_15535"/>
<evidence type="ECO:0000256" key="3">
    <source>
        <dbReference type="ARBA" id="ARBA00023163"/>
    </source>
</evidence>
<dbReference type="Gene3D" id="1.10.10.10">
    <property type="entry name" value="Winged helix-like DNA-binding domain superfamily/Winged helix DNA-binding domain"/>
    <property type="match status" value="1"/>
</dbReference>
<reference evidence="8" key="1">
    <citation type="submission" date="2013-04" db="EMBL/GenBank/DDBJ databases">
        <title>Thioclava sp. 13D2W-2 Genome Sequencing.</title>
        <authorList>
            <person name="Lai Q."/>
            <person name="Li G."/>
            <person name="Shao Z."/>
        </authorList>
    </citation>
    <scope>NUCLEOTIDE SEQUENCE [LARGE SCALE GENOMIC DNA]</scope>
    <source>
        <strain evidence="8">13D2W-2</strain>
    </source>
</reference>
<dbReference type="Pfam" id="PF13545">
    <property type="entry name" value="HTH_Crp_2"/>
    <property type="match status" value="1"/>
</dbReference>
<dbReference type="SUPFAM" id="SSF51206">
    <property type="entry name" value="cAMP-binding domain-like"/>
    <property type="match status" value="1"/>
</dbReference>
<dbReference type="PATRIC" id="fig|1317124.6.peg.3123"/>
<keyword evidence="8" id="KW-1185">Reference proteome</keyword>
<evidence type="ECO:0000313" key="8">
    <source>
        <dbReference type="Proteomes" id="UP000028607"/>
    </source>
</evidence>
<dbReference type="PROSITE" id="PS51063">
    <property type="entry name" value="HTH_CRP_2"/>
    <property type="match status" value="1"/>
</dbReference>
<name>A0A085TT44_9RHOB</name>
<dbReference type="InterPro" id="IPR036390">
    <property type="entry name" value="WH_DNA-bd_sf"/>
</dbReference>
<dbReference type="InterPro" id="IPR012318">
    <property type="entry name" value="HTH_CRP"/>
</dbReference>
<comment type="caution">
    <text evidence="7">The sequence shown here is derived from an EMBL/GenBank/DDBJ whole genome shotgun (WGS) entry which is preliminary data.</text>
</comment>
<keyword evidence="2" id="KW-0238">DNA-binding</keyword>
<dbReference type="EMBL" id="AQRC01000014">
    <property type="protein sequence ID" value="KFE33891.1"/>
    <property type="molecule type" value="Genomic_DNA"/>
</dbReference>
<protein>
    <submittedName>
        <fullName evidence="7">Transcriptional regulator protein, Fnr/CRP family</fullName>
    </submittedName>
</protein>
<dbReference type="AlphaFoldDB" id="A0A085TT44"/>
<dbReference type="RefSeq" id="WP_038147976.1">
    <property type="nucleotide sequence ID" value="NZ_AQRC01000014.1"/>
</dbReference>
<dbReference type="SUPFAM" id="SSF46785">
    <property type="entry name" value="Winged helix' DNA-binding domain"/>
    <property type="match status" value="1"/>
</dbReference>
<dbReference type="OrthoDB" id="667966at2"/>
<dbReference type="SMART" id="SM00100">
    <property type="entry name" value="cNMP"/>
    <property type="match status" value="1"/>
</dbReference>
<dbReference type="eggNOG" id="COG0664">
    <property type="taxonomic scope" value="Bacteria"/>
</dbReference>
<dbReference type="InterPro" id="IPR050397">
    <property type="entry name" value="Env_Response_Regulators"/>
</dbReference>
<evidence type="ECO:0000256" key="2">
    <source>
        <dbReference type="ARBA" id="ARBA00023125"/>
    </source>
</evidence>
<dbReference type="PANTHER" id="PTHR24567">
    <property type="entry name" value="CRP FAMILY TRANSCRIPTIONAL REGULATORY PROTEIN"/>
    <property type="match status" value="1"/>
</dbReference>
<dbReference type="Pfam" id="PF00027">
    <property type="entry name" value="cNMP_binding"/>
    <property type="match status" value="1"/>
</dbReference>
<dbReference type="CDD" id="cd00038">
    <property type="entry name" value="CAP_ED"/>
    <property type="match status" value="1"/>
</dbReference>
<sequence>MLNQISPRPAAGDFCRACSAKTCGFCGAFDRDTLAEFSSHAHRVHFRRDAEIAGQGEASEQIGVIASGLVRIVNVTESGDEFILQVLHRGQLVGAPLQAVSEFSYEAATDTTICWVPRGAWEAFLQDRPLHFQAYVATMASQMQDLQRGVVRLRGRDTAQRVAFWLLEQAPNAHGGDRARIRIALSRRDLASLLDMTAETLCRALHRLHKRHVLRLVSPDLVEIDDLAKLRRAAKCQEEAVSAALAQTDTPTPRTQWNATAADRLNGTKPVEMPKRPAARRPGTKAAPDRAGVRSA</sequence>
<accession>A0A085TT44</accession>
<evidence type="ECO:0000259" key="5">
    <source>
        <dbReference type="PROSITE" id="PS50042"/>
    </source>
</evidence>
<feature type="compositionally biased region" description="Polar residues" evidence="4">
    <location>
        <begin position="245"/>
        <end position="259"/>
    </location>
</feature>
<keyword evidence="3" id="KW-0804">Transcription</keyword>
<dbReference type="SMART" id="SM00419">
    <property type="entry name" value="HTH_CRP"/>
    <property type="match status" value="1"/>
</dbReference>
<keyword evidence="1" id="KW-0805">Transcription regulation</keyword>
<evidence type="ECO:0000256" key="4">
    <source>
        <dbReference type="SAM" id="MobiDB-lite"/>
    </source>
</evidence>
<dbReference type="PROSITE" id="PS50042">
    <property type="entry name" value="CNMP_BINDING_3"/>
    <property type="match status" value="1"/>
</dbReference>
<feature type="compositionally biased region" description="Basic and acidic residues" evidence="4">
    <location>
        <begin position="287"/>
        <end position="296"/>
    </location>
</feature>
<dbReference type="InterPro" id="IPR000595">
    <property type="entry name" value="cNMP-bd_dom"/>
</dbReference>
<evidence type="ECO:0000256" key="1">
    <source>
        <dbReference type="ARBA" id="ARBA00023015"/>
    </source>
</evidence>
<evidence type="ECO:0000259" key="6">
    <source>
        <dbReference type="PROSITE" id="PS51063"/>
    </source>
</evidence>
<dbReference type="GO" id="GO:0003700">
    <property type="term" value="F:DNA-binding transcription factor activity"/>
    <property type="evidence" value="ECO:0007669"/>
    <property type="project" value="TreeGrafter"/>
</dbReference>
<dbReference type="InterPro" id="IPR036388">
    <property type="entry name" value="WH-like_DNA-bd_sf"/>
</dbReference>
<dbReference type="Proteomes" id="UP000028607">
    <property type="component" value="Unassembled WGS sequence"/>
</dbReference>
<organism evidence="7 8">
    <name type="scientific">Thioclava atlantica</name>
    <dbReference type="NCBI Taxonomy" id="1317124"/>
    <lineage>
        <taxon>Bacteria</taxon>
        <taxon>Pseudomonadati</taxon>
        <taxon>Pseudomonadota</taxon>
        <taxon>Alphaproteobacteria</taxon>
        <taxon>Rhodobacterales</taxon>
        <taxon>Paracoccaceae</taxon>
        <taxon>Thioclava</taxon>
    </lineage>
</organism>
<feature type="domain" description="Cyclic nucleotide-binding" evidence="5">
    <location>
        <begin position="25"/>
        <end position="94"/>
    </location>
</feature>
<dbReference type="GO" id="GO:0005829">
    <property type="term" value="C:cytosol"/>
    <property type="evidence" value="ECO:0007669"/>
    <property type="project" value="TreeGrafter"/>
</dbReference>
<dbReference type="GO" id="GO:0003677">
    <property type="term" value="F:DNA binding"/>
    <property type="evidence" value="ECO:0007669"/>
    <property type="project" value="UniProtKB-KW"/>
</dbReference>
<dbReference type="Gene3D" id="2.60.120.10">
    <property type="entry name" value="Jelly Rolls"/>
    <property type="match status" value="1"/>
</dbReference>
<proteinExistence type="predicted"/>